<reference evidence="8 9" key="1">
    <citation type="submission" date="2022-12" db="EMBL/GenBank/DDBJ databases">
        <title>Coexistence and Characterization of a Novel Tigecycline Resistance gene tet(X) variant and blaNDM-1 in a Pseudomonas caeni Isolate of Chicken Origin.</title>
        <authorList>
            <person name="Lu X."/>
            <person name="Zhang L."/>
            <person name="Li R."/>
            <person name="Wang Z."/>
        </authorList>
    </citation>
    <scope>NUCLEOTIDE SEQUENCE [LARGE SCALE GENOMIC DNA]</scope>
    <source>
        <strain evidence="8 9">CE14</strain>
    </source>
</reference>
<keyword evidence="9" id="KW-1185">Reference proteome</keyword>
<dbReference type="EMBL" id="CP114976">
    <property type="protein sequence ID" value="WBE26036.1"/>
    <property type="molecule type" value="Genomic_DNA"/>
</dbReference>
<dbReference type="Proteomes" id="UP001212189">
    <property type="component" value="Chromosome"/>
</dbReference>
<dbReference type="AlphaFoldDB" id="A0AAF0AL18"/>
<dbReference type="InterPro" id="IPR005913">
    <property type="entry name" value="dTDP_dehydrorham_reduct"/>
</dbReference>
<evidence type="ECO:0000256" key="1">
    <source>
        <dbReference type="ARBA" id="ARBA00004781"/>
    </source>
</evidence>
<dbReference type="PANTHER" id="PTHR10491:SF4">
    <property type="entry name" value="METHIONINE ADENOSYLTRANSFERASE 2 SUBUNIT BETA"/>
    <property type="match status" value="1"/>
</dbReference>
<comment type="similarity">
    <text evidence="2 6">Belongs to the dTDP-4-dehydrorhamnose reductase family.</text>
</comment>
<evidence type="ECO:0000256" key="6">
    <source>
        <dbReference type="RuleBase" id="RU364082"/>
    </source>
</evidence>
<dbReference type="CDD" id="cd05254">
    <property type="entry name" value="dTDP_HR_like_SDR_e"/>
    <property type="match status" value="1"/>
</dbReference>
<dbReference type="Gene3D" id="3.40.50.720">
    <property type="entry name" value="NAD(P)-binding Rossmann-like Domain"/>
    <property type="match status" value="1"/>
</dbReference>
<dbReference type="PANTHER" id="PTHR10491">
    <property type="entry name" value="DTDP-4-DEHYDRORHAMNOSE REDUCTASE"/>
    <property type="match status" value="1"/>
</dbReference>
<evidence type="ECO:0000256" key="4">
    <source>
        <dbReference type="ARBA" id="ARBA00017099"/>
    </source>
</evidence>
<dbReference type="Gene3D" id="3.90.25.10">
    <property type="entry name" value="UDP-galactose 4-epimerase, domain 1"/>
    <property type="match status" value="1"/>
</dbReference>
<dbReference type="RefSeq" id="WP_269818982.1">
    <property type="nucleotide sequence ID" value="NZ_CP114976.1"/>
</dbReference>
<keyword evidence="6" id="KW-0521">NADP</keyword>
<dbReference type="GO" id="GO:0008831">
    <property type="term" value="F:dTDP-4-dehydrorhamnose reductase activity"/>
    <property type="evidence" value="ECO:0007669"/>
    <property type="project" value="UniProtKB-EC"/>
</dbReference>
<evidence type="ECO:0000256" key="5">
    <source>
        <dbReference type="ARBA" id="ARBA00048200"/>
    </source>
</evidence>
<dbReference type="Pfam" id="PF04321">
    <property type="entry name" value="RmlD_sub_bind"/>
    <property type="match status" value="1"/>
</dbReference>
<comment type="pathway">
    <text evidence="1 6">Carbohydrate biosynthesis; dTDP-L-rhamnose biosynthesis.</text>
</comment>
<dbReference type="SUPFAM" id="SSF51735">
    <property type="entry name" value="NAD(P)-binding Rossmann-fold domains"/>
    <property type="match status" value="1"/>
</dbReference>
<organism evidence="8 9">
    <name type="scientific">Denitrificimonas caeni</name>
    <dbReference type="NCBI Taxonomy" id="521720"/>
    <lineage>
        <taxon>Bacteria</taxon>
        <taxon>Pseudomonadati</taxon>
        <taxon>Pseudomonadota</taxon>
        <taxon>Gammaproteobacteria</taxon>
        <taxon>Pseudomonadales</taxon>
        <taxon>Pseudomonadaceae</taxon>
        <taxon>Denitrificimonas</taxon>
    </lineage>
</organism>
<comment type="function">
    <text evidence="6">Catalyzes the reduction of dTDP-6-deoxy-L-lyxo-4-hexulose to yield dTDP-L-rhamnose.</text>
</comment>
<dbReference type="KEGG" id="dce:O6P33_04145"/>
<protein>
    <recommendedName>
        <fullName evidence="4 6">dTDP-4-dehydrorhamnose reductase</fullName>
        <ecNumber evidence="3 6">1.1.1.133</ecNumber>
    </recommendedName>
</protein>
<evidence type="ECO:0000313" key="8">
    <source>
        <dbReference type="EMBL" id="WBE26036.1"/>
    </source>
</evidence>
<keyword evidence="6 8" id="KW-0560">Oxidoreductase</keyword>
<evidence type="ECO:0000259" key="7">
    <source>
        <dbReference type="Pfam" id="PF04321"/>
    </source>
</evidence>
<sequence>MRVLITGAQGQVGQELLKSAPANWQIHGLGSSDLDISDAAHVMTTAQHLQPDLIINAAAYTAVDKAQSDSARAHAVNHRGAENLANAAQRLNCPLLHISTDYVFSGDHSEPYSEHDTPQPNSVYGESKLLGEQAIQALCKQHIILRTSWVFGLHGNNFVKTMLRLGQERDALSIVSDQIGGPTAAASIAQALWQIAQQYQRNSSCTWGIYHFSGAPTCSWYDFAQEIFAQAVELQLLSKAPTLKAIASSDYPTPAQRPAYSVLNNSKINQHFNIAQSHWPDQLQLMLTALKGAQ</sequence>
<comment type="catalytic activity">
    <reaction evidence="5 6">
        <text>dTDP-beta-L-rhamnose + NADP(+) = dTDP-4-dehydro-beta-L-rhamnose + NADPH + H(+)</text>
        <dbReference type="Rhea" id="RHEA:21796"/>
        <dbReference type="ChEBI" id="CHEBI:15378"/>
        <dbReference type="ChEBI" id="CHEBI:57510"/>
        <dbReference type="ChEBI" id="CHEBI:57783"/>
        <dbReference type="ChEBI" id="CHEBI:58349"/>
        <dbReference type="ChEBI" id="CHEBI:62830"/>
        <dbReference type="EC" id="1.1.1.133"/>
    </reaction>
</comment>
<gene>
    <name evidence="8" type="primary">rfbD</name>
    <name evidence="8" type="ORF">O6P33_04145</name>
</gene>
<dbReference type="InterPro" id="IPR036291">
    <property type="entry name" value="NAD(P)-bd_dom_sf"/>
</dbReference>
<dbReference type="InterPro" id="IPR029903">
    <property type="entry name" value="RmlD-like-bd"/>
</dbReference>
<comment type="cofactor">
    <cofactor evidence="6">
        <name>Mg(2+)</name>
        <dbReference type="ChEBI" id="CHEBI:18420"/>
    </cofactor>
    <text evidence="6">Binds 1 Mg(2+) ion per monomer.</text>
</comment>
<dbReference type="NCBIfam" id="TIGR01214">
    <property type="entry name" value="rmlD"/>
    <property type="match status" value="1"/>
</dbReference>
<evidence type="ECO:0000256" key="3">
    <source>
        <dbReference type="ARBA" id="ARBA00012929"/>
    </source>
</evidence>
<dbReference type="EC" id="1.1.1.133" evidence="3 6"/>
<evidence type="ECO:0000256" key="2">
    <source>
        <dbReference type="ARBA" id="ARBA00010944"/>
    </source>
</evidence>
<feature type="domain" description="RmlD-like substrate binding" evidence="7">
    <location>
        <begin position="1"/>
        <end position="290"/>
    </location>
</feature>
<proteinExistence type="inferred from homology"/>
<dbReference type="GO" id="GO:0005829">
    <property type="term" value="C:cytosol"/>
    <property type="evidence" value="ECO:0007669"/>
    <property type="project" value="TreeGrafter"/>
</dbReference>
<dbReference type="GO" id="GO:0019305">
    <property type="term" value="P:dTDP-rhamnose biosynthetic process"/>
    <property type="evidence" value="ECO:0007669"/>
    <property type="project" value="TreeGrafter"/>
</dbReference>
<name>A0AAF0AL18_9GAMM</name>
<evidence type="ECO:0000313" key="9">
    <source>
        <dbReference type="Proteomes" id="UP001212189"/>
    </source>
</evidence>
<accession>A0AAF0AL18</accession>